<feature type="transmembrane region" description="Helical" evidence="2">
    <location>
        <begin position="40"/>
        <end position="60"/>
    </location>
</feature>
<sequence length="173" mass="20441">MEDKLHNFFNEHEFDVHEPRSGHLDRFEKRLQGVQPKKKLSWKWMSVAASVILLIGFGLGNMTNKEVGLPSISPKMAEVQTYFINTIDKEIREIEQNRTLQTEDLIEQALDDLEELEDNYKLFVQELEKNGQQRKIINAMINNYQQRLEILQKTLEQIELIKNPQNINDEIYI</sequence>
<keyword evidence="2" id="KW-0472">Membrane</keyword>
<evidence type="ECO:0000313" key="4">
    <source>
        <dbReference type="Proteomes" id="UP001257277"/>
    </source>
</evidence>
<evidence type="ECO:0008006" key="5">
    <source>
        <dbReference type="Google" id="ProtNLM"/>
    </source>
</evidence>
<protein>
    <recommendedName>
        <fullName evidence="5">DUF4179 domain-containing protein</fullName>
    </recommendedName>
</protein>
<proteinExistence type="predicted"/>
<keyword evidence="2" id="KW-1133">Transmembrane helix</keyword>
<keyword evidence="1" id="KW-0175">Coiled coil</keyword>
<comment type="caution">
    <text evidence="3">The sequence shown here is derived from an EMBL/GenBank/DDBJ whole genome shotgun (WGS) entry which is preliminary data.</text>
</comment>
<evidence type="ECO:0000313" key="3">
    <source>
        <dbReference type="EMBL" id="MDT7833064.1"/>
    </source>
</evidence>
<evidence type="ECO:0000256" key="2">
    <source>
        <dbReference type="SAM" id="Phobius"/>
    </source>
</evidence>
<evidence type="ECO:0000256" key="1">
    <source>
        <dbReference type="SAM" id="Coils"/>
    </source>
</evidence>
<feature type="coiled-coil region" evidence="1">
    <location>
        <begin position="99"/>
        <end position="161"/>
    </location>
</feature>
<dbReference type="RefSeq" id="WP_349242315.1">
    <property type="nucleotide sequence ID" value="NZ_JAVTTO010000004.1"/>
</dbReference>
<keyword evidence="4" id="KW-1185">Reference proteome</keyword>
<reference evidence="3 4" key="1">
    <citation type="submission" date="2023-09" db="EMBL/GenBank/DDBJ databases">
        <title>Novel taxa isolated from Blanes Bay.</title>
        <authorList>
            <person name="Rey-Velasco X."/>
            <person name="Lucena T."/>
        </authorList>
    </citation>
    <scope>NUCLEOTIDE SEQUENCE [LARGE SCALE GENOMIC DNA]</scope>
    <source>
        <strain evidence="3 4">S356</strain>
    </source>
</reference>
<dbReference type="Proteomes" id="UP001257277">
    <property type="component" value="Unassembled WGS sequence"/>
</dbReference>
<accession>A0ABU3LIM3</accession>
<dbReference type="EMBL" id="JAVTTO010000004">
    <property type="protein sequence ID" value="MDT7833064.1"/>
    <property type="molecule type" value="Genomic_DNA"/>
</dbReference>
<name>A0ABU3LIM3_9FLAO</name>
<gene>
    <name evidence="3" type="ORF">RQM59_11770</name>
</gene>
<keyword evidence="2" id="KW-0812">Transmembrane</keyword>
<organism evidence="3 4">
    <name type="scientific">Asprobacillus argus</name>
    <dbReference type="NCBI Taxonomy" id="3076534"/>
    <lineage>
        <taxon>Bacteria</taxon>
        <taxon>Pseudomonadati</taxon>
        <taxon>Bacteroidota</taxon>
        <taxon>Flavobacteriia</taxon>
        <taxon>Flavobacteriales</taxon>
        <taxon>Flavobacteriaceae</taxon>
        <taxon>Asprobacillus</taxon>
    </lineage>
</organism>